<dbReference type="Proteomes" id="UP000027120">
    <property type="component" value="Unassembled WGS sequence"/>
</dbReference>
<dbReference type="eggNOG" id="KOG0519">
    <property type="taxonomic scope" value="Eukaryota"/>
</dbReference>
<dbReference type="PaxDb" id="2711-XP_006492307.1"/>
<dbReference type="KEGG" id="cit:102622226"/>
<dbReference type="OrthoDB" id="21225at2759"/>
<dbReference type="GO" id="GO:0000160">
    <property type="term" value="P:phosphorelay signal transduction system"/>
    <property type="evidence" value="ECO:0007669"/>
    <property type="project" value="InterPro"/>
</dbReference>
<keyword evidence="4" id="KW-1185">Reference proteome</keyword>
<name>A0A067DC54_CITSI</name>
<evidence type="ECO:0000313" key="3">
    <source>
        <dbReference type="EMBL" id="KDO40589.1"/>
    </source>
</evidence>
<dbReference type="PANTHER" id="PTHR43228">
    <property type="entry name" value="TWO-COMPONENT RESPONSE REGULATOR"/>
    <property type="match status" value="1"/>
</dbReference>
<dbReference type="SUPFAM" id="SSF52172">
    <property type="entry name" value="CheY-like"/>
    <property type="match status" value="1"/>
</dbReference>
<dbReference type="Pfam" id="PF00072">
    <property type="entry name" value="Response_reg"/>
    <property type="match status" value="1"/>
</dbReference>
<feature type="modified residue" description="4-aspartylphosphate" evidence="1">
    <location>
        <position position="78"/>
    </location>
</feature>
<dbReference type="SMART" id="SM00448">
    <property type="entry name" value="REC"/>
    <property type="match status" value="1"/>
</dbReference>
<feature type="domain" description="Response regulatory" evidence="2">
    <location>
        <begin position="28"/>
        <end position="143"/>
    </location>
</feature>
<dbReference type="SMR" id="A0A067DC54"/>
<accession>A0A067DC54</accession>
<proteinExistence type="predicted"/>
<dbReference type="InterPro" id="IPR001789">
    <property type="entry name" value="Sig_transdc_resp-reg_receiver"/>
</dbReference>
<dbReference type="AlphaFoldDB" id="A0A067DC54"/>
<evidence type="ECO:0000256" key="1">
    <source>
        <dbReference type="PROSITE-ProRule" id="PRU00169"/>
    </source>
</evidence>
<evidence type="ECO:0000313" key="4">
    <source>
        <dbReference type="Proteomes" id="UP000027120"/>
    </source>
</evidence>
<organism evidence="3 4">
    <name type="scientific">Citrus sinensis</name>
    <name type="common">Sweet orange</name>
    <name type="synonym">Citrus aurantium var. sinensis</name>
    <dbReference type="NCBI Taxonomy" id="2711"/>
    <lineage>
        <taxon>Eukaryota</taxon>
        <taxon>Viridiplantae</taxon>
        <taxon>Streptophyta</taxon>
        <taxon>Embryophyta</taxon>
        <taxon>Tracheophyta</taxon>
        <taxon>Spermatophyta</taxon>
        <taxon>Magnoliopsida</taxon>
        <taxon>eudicotyledons</taxon>
        <taxon>Gunneridae</taxon>
        <taxon>Pentapetalae</taxon>
        <taxon>rosids</taxon>
        <taxon>malvids</taxon>
        <taxon>Sapindales</taxon>
        <taxon>Rutaceae</taxon>
        <taxon>Aurantioideae</taxon>
        <taxon>Citrus</taxon>
    </lineage>
</organism>
<dbReference type="STRING" id="2711.A0A067DC54"/>
<evidence type="ECO:0000259" key="2">
    <source>
        <dbReference type="PROSITE" id="PS50110"/>
    </source>
</evidence>
<reference evidence="3 4" key="1">
    <citation type="submission" date="2014-04" db="EMBL/GenBank/DDBJ databases">
        <authorList>
            <consortium name="International Citrus Genome Consortium"/>
            <person name="Gmitter F."/>
            <person name="Chen C."/>
            <person name="Farmerie W."/>
            <person name="Harkins T."/>
            <person name="Desany B."/>
            <person name="Mohiuddin M."/>
            <person name="Kodira C."/>
            <person name="Borodovsky M."/>
            <person name="Lomsadze A."/>
            <person name="Burns P."/>
            <person name="Jenkins J."/>
            <person name="Prochnik S."/>
            <person name="Shu S."/>
            <person name="Chapman J."/>
            <person name="Pitluck S."/>
            <person name="Schmutz J."/>
            <person name="Rokhsar D."/>
        </authorList>
    </citation>
    <scope>NUCLEOTIDE SEQUENCE</scope>
</reference>
<dbReference type="InterPro" id="IPR011006">
    <property type="entry name" value="CheY-like_superfamily"/>
</dbReference>
<dbReference type="CDD" id="cd17546">
    <property type="entry name" value="REC_hyHK_CKI1_RcsC-like"/>
    <property type="match status" value="1"/>
</dbReference>
<dbReference type="InterPro" id="IPR052048">
    <property type="entry name" value="ST_Response_Regulator"/>
</dbReference>
<dbReference type="Gene3D" id="3.40.50.2300">
    <property type="match status" value="1"/>
</dbReference>
<sequence length="145" mass="16182">MMIGAEGASSSKKARISENPVSKNRPYFALVVDDDPMIRRIHSMILKSVGFKVEVAENGKEAVDLFRTGAKFHIVFIDMEMPVMDGIEATKAMRAMKVESKIVGVTSRNSETEREVFMQAGLDLCYTKPLTMAKIVPLLEELQKN</sequence>
<gene>
    <name evidence="3" type="ORF">CISIN_1g045936mg</name>
</gene>
<protein>
    <recommendedName>
        <fullName evidence="2">Response regulatory domain-containing protein</fullName>
    </recommendedName>
</protein>
<dbReference type="PROSITE" id="PS50110">
    <property type="entry name" value="RESPONSE_REGULATORY"/>
    <property type="match status" value="1"/>
</dbReference>
<keyword evidence="1" id="KW-0597">Phosphoprotein</keyword>
<dbReference type="PANTHER" id="PTHR43228:SF1">
    <property type="entry name" value="TWO-COMPONENT RESPONSE REGULATOR ARR22"/>
    <property type="match status" value="1"/>
</dbReference>
<dbReference type="EMBL" id="KK785896">
    <property type="protein sequence ID" value="KDO40589.1"/>
    <property type="molecule type" value="Genomic_DNA"/>
</dbReference>